<feature type="domain" description="N-acetyltransferase" evidence="4">
    <location>
        <begin position="1"/>
        <end position="173"/>
    </location>
</feature>
<keyword evidence="2 5" id="KW-0012">Acyltransferase</keyword>
<keyword evidence="6" id="KW-1185">Reference proteome</keyword>
<dbReference type="GO" id="GO:0005737">
    <property type="term" value="C:cytoplasm"/>
    <property type="evidence" value="ECO:0007669"/>
    <property type="project" value="TreeGrafter"/>
</dbReference>
<dbReference type="PANTHER" id="PTHR43792">
    <property type="entry name" value="GNAT FAMILY, PUTATIVE (AFU_ORTHOLOGUE AFUA_3G00765)-RELATED-RELATED"/>
    <property type="match status" value="1"/>
</dbReference>
<dbReference type="GO" id="GO:0008999">
    <property type="term" value="F:protein-N-terminal-alanine acetyltransferase activity"/>
    <property type="evidence" value="ECO:0007669"/>
    <property type="project" value="UniProtKB-EC"/>
</dbReference>
<protein>
    <submittedName>
        <fullName evidence="5">Ribosomal-protein-alanine N-acetyltransferase</fullName>
        <ecNumber evidence="5">2.3.1.267</ecNumber>
    </submittedName>
</protein>
<evidence type="ECO:0000256" key="2">
    <source>
        <dbReference type="ARBA" id="ARBA00023315"/>
    </source>
</evidence>
<dbReference type="EMBL" id="JACBZD010000002">
    <property type="protein sequence ID" value="NYI07783.1"/>
    <property type="molecule type" value="Genomic_DNA"/>
</dbReference>
<comment type="similarity">
    <text evidence="3">Belongs to the acetyltransferase family. RimJ subfamily.</text>
</comment>
<dbReference type="InterPro" id="IPR016181">
    <property type="entry name" value="Acyl_CoA_acyltransferase"/>
</dbReference>
<accession>A0A852ZZI0</accession>
<evidence type="ECO:0000256" key="1">
    <source>
        <dbReference type="ARBA" id="ARBA00022679"/>
    </source>
</evidence>
<dbReference type="InterPro" id="IPR051531">
    <property type="entry name" value="N-acetyltransferase"/>
</dbReference>
<dbReference type="Pfam" id="PF13302">
    <property type="entry name" value="Acetyltransf_3"/>
    <property type="match status" value="1"/>
</dbReference>
<evidence type="ECO:0000313" key="6">
    <source>
        <dbReference type="Proteomes" id="UP000567795"/>
    </source>
</evidence>
<comment type="caution">
    <text evidence="5">The sequence shown here is derived from an EMBL/GenBank/DDBJ whole genome shotgun (WGS) entry which is preliminary data.</text>
</comment>
<reference evidence="5 6" key="1">
    <citation type="submission" date="2020-07" db="EMBL/GenBank/DDBJ databases">
        <title>Sequencing the genomes of 1000 actinobacteria strains.</title>
        <authorList>
            <person name="Klenk H.-P."/>
        </authorList>
    </citation>
    <scope>NUCLEOTIDE SEQUENCE [LARGE SCALE GENOMIC DNA]</scope>
    <source>
        <strain evidence="5 6">DSM 42178</strain>
    </source>
</reference>
<name>A0A852ZZI0_9ACTN</name>
<evidence type="ECO:0000259" key="4">
    <source>
        <dbReference type="PROSITE" id="PS51186"/>
    </source>
</evidence>
<dbReference type="Proteomes" id="UP000567795">
    <property type="component" value="Unassembled WGS sequence"/>
</dbReference>
<evidence type="ECO:0000256" key="3">
    <source>
        <dbReference type="ARBA" id="ARBA00038502"/>
    </source>
</evidence>
<dbReference type="Gene3D" id="3.40.630.30">
    <property type="match status" value="1"/>
</dbReference>
<organism evidence="5 6">
    <name type="scientific">Allostreptomyces psammosilenae</name>
    <dbReference type="NCBI Taxonomy" id="1892865"/>
    <lineage>
        <taxon>Bacteria</taxon>
        <taxon>Bacillati</taxon>
        <taxon>Actinomycetota</taxon>
        <taxon>Actinomycetes</taxon>
        <taxon>Kitasatosporales</taxon>
        <taxon>Streptomycetaceae</taxon>
        <taxon>Allostreptomyces</taxon>
    </lineage>
</organism>
<dbReference type="EC" id="2.3.1.267" evidence="5"/>
<proteinExistence type="inferred from homology"/>
<dbReference type="InterPro" id="IPR000182">
    <property type="entry name" value="GNAT_dom"/>
</dbReference>
<keyword evidence="1 5" id="KW-0808">Transferase</keyword>
<dbReference type="PANTHER" id="PTHR43792:SF8">
    <property type="entry name" value="[RIBOSOMAL PROTEIN US5]-ALANINE N-ACETYLTRANSFERASE"/>
    <property type="match status" value="1"/>
</dbReference>
<evidence type="ECO:0000313" key="5">
    <source>
        <dbReference type="EMBL" id="NYI07783.1"/>
    </source>
</evidence>
<dbReference type="AlphaFoldDB" id="A0A852ZZI0"/>
<gene>
    <name evidence="5" type="ORF">FHU37_004812</name>
</gene>
<sequence length="191" mass="21742">MGLRPIQARDAREWHQVNDRNRDWLRPWEATVPPVPYTRASARPSFRRMVRQLRAEAAAGRMMPFVVTYQGRLAGQLTVAGITWGSMCSANVGYWVDREIAGRGVMPTAVALAVDHCFFGVGLHRVEVCIRPENAASRRVVEKLGFREEGLRPKYLHIDGAWRDHLAFALTVEDVPEGLLARWRRSRSRPV</sequence>
<dbReference type="SUPFAM" id="SSF55729">
    <property type="entry name" value="Acyl-CoA N-acyltransferases (Nat)"/>
    <property type="match status" value="1"/>
</dbReference>
<dbReference type="PROSITE" id="PS51186">
    <property type="entry name" value="GNAT"/>
    <property type="match status" value="1"/>
</dbReference>